<protein>
    <submittedName>
        <fullName evidence="1">Uncharacterized protein</fullName>
    </submittedName>
</protein>
<sequence length="54" mass="6227">MRVVIDVEVTSIGSDSSTLLVNLVYLSICGMVIHLERYPYFNFCDLTWDGHYLQ</sequence>
<dbReference type="AlphaFoldDB" id="A0A9P0L208"/>
<dbReference type="EMBL" id="CAKOFQ010007057">
    <property type="protein sequence ID" value="CAH1989115.1"/>
    <property type="molecule type" value="Genomic_DNA"/>
</dbReference>
<reference evidence="1" key="1">
    <citation type="submission" date="2022-03" db="EMBL/GenBank/DDBJ databases">
        <authorList>
            <person name="Sayadi A."/>
        </authorList>
    </citation>
    <scope>NUCLEOTIDE SEQUENCE</scope>
</reference>
<name>A0A9P0L208_ACAOB</name>
<gene>
    <name evidence="1" type="ORF">ACAOBT_LOCUS18850</name>
</gene>
<keyword evidence="2" id="KW-1185">Reference proteome</keyword>
<organism evidence="1 2">
    <name type="scientific">Acanthoscelides obtectus</name>
    <name type="common">Bean weevil</name>
    <name type="synonym">Bruchus obtectus</name>
    <dbReference type="NCBI Taxonomy" id="200917"/>
    <lineage>
        <taxon>Eukaryota</taxon>
        <taxon>Metazoa</taxon>
        <taxon>Ecdysozoa</taxon>
        <taxon>Arthropoda</taxon>
        <taxon>Hexapoda</taxon>
        <taxon>Insecta</taxon>
        <taxon>Pterygota</taxon>
        <taxon>Neoptera</taxon>
        <taxon>Endopterygota</taxon>
        <taxon>Coleoptera</taxon>
        <taxon>Polyphaga</taxon>
        <taxon>Cucujiformia</taxon>
        <taxon>Chrysomeloidea</taxon>
        <taxon>Chrysomelidae</taxon>
        <taxon>Bruchinae</taxon>
        <taxon>Bruchini</taxon>
        <taxon>Acanthoscelides</taxon>
    </lineage>
</organism>
<comment type="caution">
    <text evidence="1">The sequence shown here is derived from an EMBL/GenBank/DDBJ whole genome shotgun (WGS) entry which is preliminary data.</text>
</comment>
<accession>A0A9P0L208</accession>
<dbReference type="Proteomes" id="UP001152888">
    <property type="component" value="Unassembled WGS sequence"/>
</dbReference>
<evidence type="ECO:0000313" key="1">
    <source>
        <dbReference type="EMBL" id="CAH1989115.1"/>
    </source>
</evidence>
<evidence type="ECO:0000313" key="2">
    <source>
        <dbReference type="Proteomes" id="UP001152888"/>
    </source>
</evidence>
<proteinExistence type="predicted"/>